<dbReference type="GO" id="GO:0051536">
    <property type="term" value="F:iron-sulfur cluster binding"/>
    <property type="evidence" value="ECO:0007669"/>
    <property type="project" value="UniProtKB-KW"/>
</dbReference>
<dbReference type="GO" id="GO:0004589">
    <property type="term" value="F:dihydroorotate dehydrogenase (NAD+) activity"/>
    <property type="evidence" value="ECO:0007669"/>
    <property type="project" value="UniProtKB-EC"/>
</dbReference>
<dbReference type="InterPro" id="IPR005720">
    <property type="entry name" value="Dihydroorotate_DH_cat"/>
</dbReference>
<protein>
    <recommendedName>
        <fullName evidence="7">Dihydroorotate dehydrogenase B (NAD(+)), catalytic subunit</fullName>
        <ecNumber evidence="24">1.3.1.1</ecNumber>
        <ecNumber evidence="6">1.3.1.14</ecNumber>
    </recommendedName>
    <alternativeName>
        <fullName evidence="15">Dihydroorotate oxidase B</fullName>
    </alternativeName>
    <alternativeName>
        <fullName evidence="18">Dihydrothymine dehydrogenase</fullName>
    </alternativeName>
    <alternativeName>
        <fullName evidence="16">Dihydrouracil dehydrogenase</fullName>
    </alternativeName>
    <alternativeName>
        <fullName evidence="17">Orotate reductase (NADH)</fullName>
    </alternativeName>
</protein>
<evidence type="ECO:0000256" key="6">
    <source>
        <dbReference type="ARBA" id="ARBA00012061"/>
    </source>
</evidence>
<comment type="function">
    <text evidence="2">Catalyzes the conversion of dihydroorotate to orotate with NAD(+) as electron acceptor.</text>
</comment>
<dbReference type="Gene3D" id="3.30.70.20">
    <property type="match status" value="1"/>
</dbReference>
<dbReference type="GO" id="GO:0006210">
    <property type="term" value="P:thymine catabolic process"/>
    <property type="evidence" value="ECO:0007669"/>
    <property type="project" value="TreeGrafter"/>
</dbReference>
<keyword evidence="28" id="KW-1185">Reference proteome</keyword>
<dbReference type="GO" id="GO:0006212">
    <property type="term" value="P:uracil catabolic process"/>
    <property type="evidence" value="ECO:0007669"/>
    <property type="project" value="TreeGrafter"/>
</dbReference>
<evidence type="ECO:0000256" key="1">
    <source>
        <dbReference type="ARBA" id="ARBA00001917"/>
    </source>
</evidence>
<evidence type="ECO:0000313" key="29">
    <source>
        <dbReference type="Proteomes" id="UP001299608"/>
    </source>
</evidence>
<keyword evidence="12" id="KW-0408">Iron</keyword>
<proteinExistence type="inferred from homology"/>
<dbReference type="FunFam" id="3.20.20.70:FF:000027">
    <property type="entry name" value="Dihydropyrimidine dehydrogenase [NADP(+)]"/>
    <property type="match status" value="1"/>
</dbReference>
<keyword evidence="13" id="KW-0411">Iron-sulfur</keyword>
<comment type="pathway">
    <text evidence="3">Pyrimidine metabolism; UMP biosynthesis via de novo pathway; orotate from (S)-dihydroorotate (NAD(+) route): step 1/1.</text>
</comment>
<comment type="similarity">
    <text evidence="5">Belongs to the dihydropyrimidine dehydrogenase family.</text>
</comment>
<comment type="similarity">
    <text evidence="4">Belongs to the dihydroorotate dehydrogenase family. Type 1 subfamily.</text>
</comment>
<sequence length="399" mass="43023">MPSTLKVNFAGVAMPNPFMLSSAPPTTNVEMVARCFEAGWGGAVLKTLAYQVSQAQNVNPRITAVRSADNEILGFTNFELGSPKTIEKWAKDTEWLKKHFPEHGVWVSLLHTEGLVEAQWREVTRMFDEAGADGFELNFSCSHGMAESGGGAAIGGNEEMIRKVTGWVREETLKPVMTKLPAIVQDIPGKAKAAQEAGADAIASINTLNSLPGIDIHSFVPYPSVDGRSAFQGLSGAAIKPVALRTVAQIADSVQIPVSGIGGISNWKDAVEFIAVGASSLQVCSAVMHHGYRIINDLNAGLLNYMEEMGFESINDFCKKALPHIFRHNDLNRAYKLYSSPDPETCIGCGRCVAVCQDSAYSAIHLDENRIAVVDREKCDGCGLCYGICPAQAITMARK</sequence>
<reference evidence="27 28" key="1">
    <citation type="journal article" date="2020" name="Cell Host Microbe">
        <title>Functional and Genomic Variation between Human-Derived Isolates of Lachnospiraceae Reveals Inter- and Intra-Species Diversity.</title>
        <authorList>
            <person name="Sorbara M.T."/>
            <person name="Littmann E.R."/>
            <person name="Fontana E."/>
            <person name="Moody T.U."/>
            <person name="Kohout C.E."/>
            <person name="Gjonbalaj M."/>
            <person name="Eaton V."/>
            <person name="Seok R."/>
            <person name="Leiner I.M."/>
            <person name="Pamer E.G."/>
        </authorList>
    </citation>
    <scope>NUCLEOTIDE SEQUENCE [LARGE SCALE GENOMIC DNA]</scope>
    <source>
        <strain evidence="27 28">MSK.1.17</strain>
    </source>
</reference>
<reference evidence="27" key="2">
    <citation type="submission" date="2020-02" db="EMBL/GenBank/DDBJ databases">
        <authorList>
            <person name="Littmann E."/>
            <person name="Sorbara M."/>
        </authorList>
    </citation>
    <scope>NUCLEOTIDE SEQUENCE</scope>
    <source>
        <strain evidence="27">MSK.1.17</strain>
    </source>
</reference>
<evidence type="ECO:0000256" key="23">
    <source>
        <dbReference type="ARBA" id="ARBA00049714"/>
    </source>
</evidence>
<dbReference type="Proteomes" id="UP001299608">
    <property type="component" value="Unassembled WGS sequence"/>
</dbReference>
<dbReference type="GO" id="GO:0005737">
    <property type="term" value="C:cytoplasm"/>
    <property type="evidence" value="ECO:0007669"/>
    <property type="project" value="InterPro"/>
</dbReference>
<dbReference type="PROSITE" id="PS51379">
    <property type="entry name" value="4FE4S_FER_2"/>
    <property type="match status" value="2"/>
</dbReference>
<accession>A0AAW5BU37</accession>
<keyword evidence="9" id="KW-0288">FMN</keyword>
<feature type="domain" description="4Fe-4S ferredoxin-type" evidence="25">
    <location>
        <begin position="370"/>
        <end position="399"/>
    </location>
</feature>
<keyword evidence="10" id="KW-0479">Metal-binding</keyword>
<evidence type="ECO:0000256" key="15">
    <source>
        <dbReference type="ARBA" id="ARBA00029718"/>
    </source>
</evidence>
<evidence type="ECO:0000256" key="11">
    <source>
        <dbReference type="ARBA" id="ARBA00023002"/>
    </source>
</evidence>
<comment type="catalytic activity">
    <reaction evidence="21">
        <text>(S)-dihydroorotate + NAD(+) = orotate + NADH + H(+)</text>
        <dbReference type="Rhea" id="RHEA:13513"/>
        <dbReference type="ChEBI" id="CHEBI:15378"/>
        <dbReference type="ChEBI" id="CHEBI:30839"/>
        <dbReference type="ChEBI" id="CHEBI:30864"/>
        <dbReference type="ChEBI" id="CHEBI:57540"/>
        <dbReference type="ChEBI" id="CHEBI:57945"/>
        <dbReference type="EC" id="1.3.1.14"/>
    </reaction>
</comment>
<evidence type="ECO:0000256" key="22">
    <source>
        <dbReference type="ARBA" id="ARBA00049578"/>
    </source>
</evidence>
<evidence type="ECO:0000256" key="17">
    <source>
        <dbReference type="ARBA" id="ARBA00032046"/>
    </source>
</evidence>
<dbReference type="Pfam" id="PF01180">
    <property type="entry name" value="DHO_dh"/>
    <property type="match status" value="1"/>
</dbReference>
<comment type="catalytic activity">
    <reaction evidence="20">
        <text>5,6-dihydrouracil + NAD(+) = uracil + NADH + H(+)</text>
        <dbReference type="Rhea" id="RHEA:20189"/>
        <dbReference type="ChEBI" id="CHEBI:15378"/>
        <dbReference type="ChEBI" id="CHEBI:15901"/>
        <dbReference type="ChEBI" id="CHEBI:17568"/>
        <dbReference type="ChEBI" id="CHEBI:57540"/>
        <dbReference type="ChEBI" id="CHEBI:57945"/>
        <dbReference type="EC" id="1.3.1.1"/>
    </reaction>
</comment>
<dbReference type="RefSeq" id="WP_165640933.1">
    <property type="nucleotide sequence ID" value="NZ_JAAITT010000011.1"/>
</dbReference>
<comment type="subunit">
    <text evidence="23">Heterotetramer of 2 PreA and 2 PreT subunits.</text>
</comment>
<dbReference type="GO" id="GO:0002058">
    <property type="term" value="F:uracil binding"/>
    <property type="evidence" value="ECO:0007669"/>
    <property type="project" value="TreeGrafter"/>
</dbReference>
<evidence type="ECO:0000256" key="12">
    <source>
        <dbReference type="ARBA" id="ARBA00023004"/>
    </source>
</evidence>
<evidence type="ECO:0000256" key="10">
    <source>
        <dbReference type="ARBA" id="ARBA00022723"/>
    </source>
</evidence>
<dbReference type="NCBIfam" id="NF006183">
    <property type="entry name" value="PRK08318.1"/>
    <property type="match status" value="1"/>
</dbReference>
<dbReference type="GO" id="GO:0046872">
    <property type="term" value="F:metal ion binding"/>
    <property type="evidence" value="ECO:0007669"/>
    <property type="project" value="UniProtKB-KW"/>
</dbReference>
<dbReference type="PANTHER" id="PTHR43073:SF2">
    <property type="entry name" value="DIHYDROPYRIMIDINE DEHYDROGENASE [NADP(+)]"/>
    <property type="match status" value="1"/>
</dbReference>
<evidence type="ECO:0000256" key="16">
    <source>
        <dbReference type="ARBA" id="ARBA00030119"/>
    </source>
</evidence>
<evidence type="ECO:0000256" key="18">
    <source>
        <dbReference type="ARBA" id="ARBA00032722"/>
    </source>
</evidence>
<dbReference type="EC" id="1.3.1.1" evidence="24"/>
<dbReference type="SUPFAM" id="SSF51395">
    <property type="entry name" value="FMN-linked oxidoreductases"/>
    <property type="match status" value="1"/>
</dbReference>
<feature type="domain" description="4Fe-4S ferredoxin-type" evidence="25">
    <location>
        <begin position="337"/>
        <end position="366"/>
    </location>
</feature>
<evidence type="ECO:0000313" key="27">
    <source>
        <dbReference type="EMBL" id="NSJ48995.1"/>
    </source>
</evidence>
<dbReference type="InterPro" id="IPR017896">
    <property type="entry name" value="4Fe4S_Fe-S-bd"/>
</dbReference>
<dbReference type="Gene3D" id="3.20.20.70">
    <property type="entry name" value="Aldolase class I"/>
    <property type="match status" value="1"/>
</dbReference>
<evidence type="ECO:0000256" key="2">
    <source>
        <dbReference type="ARBA" id="ARBA00003616"/>
    </source>
</evidence>
<comment type="cofactor">
    <cofactor evidence="1">
        <name>FMN</name>
        <dbReference type="ChEBI" id="CHEBI:58210"/>
    </cofactor>
</comment>
<reference evidence="26" key="3">
    <citation type="submission" date="2022-01" db="EMBL/GenBank/DDBJ databases">
        <title>Collection of gut derived symbiotic bacterial strains cultured from healthy donors.</title>
        <authorList>
            <person name="Lin H."/>
            <person name="Kohout C."/>
            <person name="Waligurski E."/>
            <person name="Pamer E.G."/>
        </authorList>
    </citation>
    <scope>NUCLEOTIDE SEQUENCE</scope>
    <source>
        <strain evidence="26">DFI.6.55</strain>
    </source>
</reference>
<dbReference type="PANTHER" id="PTHR43073">
    <property type="entry name" value="DIHYDROPYRIMIDINE DEHYDROGENASE [NADP(+)]"/>
    <property type="match status" value="1"/>
</dbReference>
<dbReference type="EMBL" id="JAAITT010000011">
    <property type="protein sequence ID" value="NSJ48995.1"/>
    <property type="molecule type" value="Genomic_DNA"/>
</dbReference>
<dbReference type="Pfam" id="PF14697">
    <property type="entry name" value="Fer4_21"/>
    <property type="match status" value="1"/>
</dbReference>
<evidence type="ECO:0000256" key="19">
    <source>
        <dbReference type="ARBA" id="ARBA00047685"/>
    </source>
</evidence>
<comment type="catalytic activity">
    <reaction evidence="19">
        <text>5,6-dihydrothymine + NAD(+) = thymine + NADH + H(+)</text>
        <dbReference type="Rhea" id="RHEA:28791"/>
        <dbReference type="ChEBI" id="CHEBI:15378"/>
        <dbReference type="ChEBI" id="CHEBI:17821"/>
        <dbReference type="ChEBI" id="CHEBI:27468"/>
        <dbReference type="ChEBI" id="CHEBI:57540"/>
        <dbReference type="ChEBI" id="CHEBI:57945"/>
        <dbReference type="EC" id="1.3.1.1"/>
    </reaction>
</comment>
<dbReference type="AlphaFoldDB" id="A0AAW5BU37"/>
<evidence type="ECO:0000313" key="26">
    <source>
        <dbReference type="EMBL" id="MCG4744324.1"/>
    </source>
</evidence>
<evidence type="ECO:0000313" key="28">
    <source>
        <dbReference type="Proteomes" id="UP000669239"/>
    </source>
</evidence>
<dbReference type="GO" id="GO:0004159">
    <property type="term" value="F:dihydropyrimidine dehydrogenase (NAD+) activity"/>
    <property type="evidence" value="ECO:0007669"/>
    <property type="project" value="UniProtKB-EC"/>
</dbReference>
<evidence type="ECO:0000259" key="25">
    <source>
        <dbReference type="PROSITE" id="PS51379"/>
    </source>
</evidence>
<evidence type="ECO:0000256" key="20">
    <source>
        <dbReference type="ARBA" id="ARBA00048792"/>
    </source>
</evidence>
<evidence type="ECO:0000256" key="24">
    <source>
        <dbReference type="ARBA" id="ARBA00049728"/>
    </source>
</evidence>
<organism evidence="26 29">
    <name type="scientific">Enterocloster aldenensis</name>
    <dbReference type="NCBI Taxonomy" id="358742"/>
    <lineage>
        <taxon>Bacteria</taxon>
        <taxon>Bacillati</taxon>
        <taxon>Bacillota</taxon>
        <taxon>Clostridia</taxon>
        <taxon>Lachnospirales</taxon>
        <taxon>Lachnospiraceae</taxon>
        <taxon>Enterocloster</taxon>
    </lineage>
</organism>
<dbReference type="InterPro" id="IPR013785">
    <property type="entry name" value="Aldolase_TIM"/>
</dbReference>
<evidence type="ECO:0000256" key="21">
    <source>
        <dbReference type="ARBA" id="ARBA00048996"/>
    </source>
</evidence>
<comment type="function">
    <text evidence="22">Involved in pyrimidine base degradation. Catalyzes physiologically the reduction of uracil to 5,6-dihydrouracil (DHU) by using NADH as a specific cosubstrate. It also catalyzes the reverse reaction and the reduction of thymine to 5,6-dihydrothymine (DHT).</text>
</comment>
<evidence type="ECO:0000256" key="4">
    <source>
        <dbReference type="ARBA" id="ARBA00008008"/>
    </source>
</evidence>
<evidence type="ECO:0000256" key="3">
    <source>
        <dbReference type="ARBA" id="ARBA00004715"/>
    </source>
</evidence>
<dbReference type="InterPro" id="IPR017900">
    <property type="entry name" value="4Fe4S_Fe_S_CS"/>
</dbReference>
<gene>
    <name evidence="26" type="primary">preA</name>
    <name evidence="27" type="ORF">G5B36_09830</name>
    <name evidence="26" type="ORF">L0N08_02745</name>
</gene>
<dbReference type="Proteomes" id="UP000669239">
    <property type="component" value="Unassembled WGS sequence"/>
</dbReference>
<dbReference type="GO" id="GO:0050661">
    <property type="term" value="F:NADP binding"/>
    <property type="evidence" value="ECO:0007669"/>
    <property type="project" value="TreeGrafter"/>
</dbReference>
<evidence type="ECO:0000256" key="5">
    <source>
        <dbReference type="ARBA" id="ARBA00010804"/>
    </source>
</evidence>
<keyword evidence="8" id="KW-0285">Flavoprotein</keyword>
<comment type="caution">
    <text evidence="26">The sequence shown here is derived from an EMBL/GenBank/DDBJ whole genome shotgun (WGS) entry which is preliminary data.</text>
</comment>
<keyword evidence="14" id="KW-0520">NAD</keyword>
<dbReference type="EC" id="1.3.1.14" evidence="6"/>
<evidence type="ECO:0000256" key="8">
    <source>
        <dbReference type="ARBA" id="ARBA00022630"/>
    </source>
</evidence>
<evidence type="ECO:0000256" key="7">
    <source>
        <dbReference type="ARBA" id="ARBA00018101"/>
    </source>
</evidence>
<dbReference type="PROSITE" id="PS00198">
    <property type="entry name" value="4FE4S_FER_1"/>
    <property type="match status" value="1"/>
</dbReference>
<dbReference type="SUPFAM" id="SSF54862">
    <property type="entry name" value="4Fe-4S ferredoxins"/>
    <property type="match status" value="1"/>
</dbReference>
<evidence type="ECO:0000256" key="9">
    <source>
        <dbReference type="ARBA" id="ARBA00022643"/>
    </source>
</evidence>
<evidence type="ECO:0000256" key="13">
    <source>
        <dbReference type="ARBA" id="ARBA00023014"/>
    </source>
</evidence>
<evidence type="ECO:0000256" key="14">
    <source>
        <dbReference type="ARBA" id="ARBA00023027"/>
    </source>
</evidence>
<dbReference type="EMBL" id="JAKNGE010000003">
    <property type="protein sequence ID" value="MCG4744324.1"/>
    <property type="molecule type" value="Genomic_DNA"/>
</dbReference>
<keyword evidence="11 26" id="KW-0560">Oxidoreductase</keyword>
<name>A0AAW5BU37_9FIRM</name>